<dbReference type="AlphaFoldDB" id="T2KQG0"/>
<keyword evidence="1" id="KW-0732">Signal</keyword>
<dbReference type="HOGENOM" id="CLU_107918_0_0_10"/>
<proteinExistence type="predicted"/>
<gene>
    <name evidence="2" type="ORF">BN863_25120</name>
</gene>
<feature type="signal peptide" evidence="1">
    <location>
        <begin position="1"/>
        <end position="20"/>
    </location>
</feature>
<keyword evidence="3" id="KW-1185">Reference proteome</keyword>
<name>T2KQG0_FORAG</name>
<evidence type="ECO:0008006" key="4">
    <source>
        <dbReference type="Google" id="ProtNLM"/>
    </source>
</evidence>
<dbReference type="PATRIC" id="fig|1347342.6.peg.2526"/>
<reference evidence="2 3" key="1">
    <citation type="journal article" date="2013" name="Appl. Environ. Microbiol.">
        <title>The genome of the alga-associated marine flavobacterium Formosa agariphila KMM 3901T reveals a broad potential for degradation of algal polysaccharides.</title>
        <authorList>
            <person name="Mann A.J."/>
            <person name="Hahnke R.L."/>
            <person name="Huang S."/>
            <person name="Werner J."/>
            <person name="Xing P."/>
            <person name="Barbeyron T."/>
            <person name="Huettel B."/>
            <person name="Stueber K."/>
            <person name="Reinhardt R."/>
            <person name="Harder J."/>
            <person name="Gloeckner F.O."/>
            <person name="Amann R.I."/>
            <person name="Teeling H."/>
        </authorList>
    </citation>
    <scope>NUCLEOTIDE SEQUENCE [LARGE SCALE GENOMIC DNA]</scope>
    <source>
        <strain evidence="3">DSM 15362 / KCTC 12365 / LMG 23005 / KMM 3901</strain>
    </source>
</reference>
<dbReference type="eggNOG" id="COG3184">
    <property type="taxonomic scope" value="Bacteria"/>
</dbReference>
<accession>T2KQG0</accession>
<organism evidence="2 3">
    <name type="scientific">Formosa agariphila (strain DSM 15362 / KCTC 12365 / LMG 23005 / KMM 3901 / M-2Alg 35-1)</name>
    <dbReference type="NCBI Taxonomy" id="1347342"/>
    <lineage>
        <taxon>Bacteria</taxon>
        <taxon>Pseudomonadati</taxon>
        <taxon>Bacteroidota</taxon>
        <taxon>Flavobacteriia</taxon>
        <taxon>Flavobacteriales</taxon>
        <taxon>Flavobacteriaceae</taxon>
        <taxon>Formosa</taxon>
    </lineage>
</organism>
<dbReference type="OrthoDB" id="1435601at2"/>
<feature type="chain" id="PRO_5004602791" description="DUF2059 domain-containing protein" evidence="1">
    <location>
        <begin position="21"/>
        <end position="178"/>
    </location>
</feature>
<dbReference type="Proteomes" id="UP000016160">
    <property type="component" value="Chromosome"/>
</dbReference>
<evidence type="ECO:0000313" key="2">
    <source>
        <dbReference type="EMBL" id="CDF80224.1"/>
    </source>
</evidence>
<evidence type="ECO:0000313" key="3">
    <source>
        <dbReference type="Proteomes" id="UP000016160"/>
    </source>
</evidence>
<evidence type="ECO:0000256" key="1">
    <source>
        <dbReference type="SAM" id="SignalP"/>
    </source>
</evidence>
<dbReference type="EMBL" id="HG315671">
    <property type="protein sequence ID" value="CDF80224.1"/>
    <property type="molecule type" value="Genomic_DNA"/>
</dbReference>
<sequence>MKSVLFLCIGILFSVVNTYAQTAAYTTAATQCLQSNGTTAFYETVFNTCFKQIQDQYIKYDIPSEEWTEFKALKPEAMKTVNGKLVTAYSDFFTLKDIENMNALYASQAGQTMIKNPSALTKKDKKQIDNFYKTSTGKKIVDSQSDMKEQMQVISDFWCGEIYKTVNDKLEAKGYAIR</sequence>
<dbReference type="RefSeq" id="WP_038531140.1">
    <property type="nucleotide sequence ID" value="NZ_HG315671.1"/>
</dbReference>
<protein>
    <recommendedName>
        <fullName evidence="4">DUF2059 domain-containing protein</fullName>
    </recommendedName>
</protein>